<gene>
    <name evidence="10" type="ORF">SAMN06269250_5653</name>
</gene>
<organism evidence="10 11">
    <name type="scientific">Spirosoma fluviale</name>
    <dbReference type="NCBI Taxonomy" id="1597977"/>
    <lineage>
        <taxon>Bacteria</taxon>
        <taxon>Pseudomonadati</taxon>
        <taxon>Bacteroidota</taxon>
        <taxon>Cytophagia</taxon>
        <taxon>Cytophagales</taxon>
        <taxon>Cytophagaceae</taxon>
        <taxon>Spirosoma</taxon>
    </lineage>
</organism>
<dbReference type="InterPro" id="IPR005467">
    <property type="entry name" value="His_kinase_dom"/>
</dbReference>
<dbReference type="Pfam" id="PF00512">
    <property type="entry name" value="HisKA"/>
    <property type="match status" value="1"/>
</dbReference>
<name>A0A286GNF8_9BACT</name>
<dbReference type="Gene3D" id="1.10.287.130">
    <property type="match status" value="1"/>
</dbReference>
<dbReference type="PANTHER" id="PTHR43711">
    <property type="entry name" value="TWO-COMPONENT HISTIDINE KINASE"/>
    <property type="match status" value="1"/>
</dbReference>
<dbReference type="EC" id="2.7.13.3" evidence="2"/>
<dbReference type="GO" id="GO:0000155">
    <property type="term" value="F:phosphorelay sensor kinase activity"/>
    <property type="evidence" value="ECO:0007669"/>
    <property type="project" value="InterPro"/>
</dbReference>
<proteinExistence type="predicted"/>
<dbReference type="InterPro" id="IPR050736">
    <property type="entry name" value="Sensor_HK_Regulatory"/>
</dbReference>
<protein>
    <recommendedName>
        <fullName evidence="2">histidine kinase</fullName>
        <ecNumber evidence="2">2.7.13.3</ecNumber>
    </recommendedName>
</protein>
<feature type="compositionally biased region" description="Low complexity" evidence="8">
    <location>
        <begin position="364"/>
        <end position="374"/>
    </location>
</feature>
<dbReference type="Gene3D" id="3.30.565.10">
    <property type="entry name" value="Histidine kinase-like ATPase, C-terminal domain"/>
    <property type="match status" value="1"/>
</dbReference>
<keyword evidence="6" id="KW-0902">Two-component regulatory system</keyword>
<evidence type="ECO:0000256" key="4">
    <source>
        <dbReference type="ARBA" id="ARBA00022679"/>
    </source>
</evidence>
<dbReference type="Pfam" id="PF02518">
    <property type="entry name" value="HATPase_c"/>
    <property type="match status" value="1"/>
</dbReference>
<evidence type="ECO:0000256" key="3">
    <source>
        <dbReference type="ARBA" id="ARBA00022553"/>
    </source>
</evidence>
<dbReference type="SMART" id="SM00387">
    <property type="entry name" value="HATPase_c"/>
    <property type="match status" value="1"/>
</dbReference>
<dbReference type="SUPFAM" id="SSF55874">
    <property type="entry name" value="ATPase domain of HSP90 chaperone/DNA topoisomerase II/histidine kinase"/>
    <property type="match status" value="1"/>
</dbReference>
<dbReference type="InterPro" id="IPR004358">
    <property type="entry name" value="Sig_transdc_His_kin-like_C"/>
</dbReference>
<evidence type="ECO:0000256" key="8">
    <source>
        <dbReference type="SAM" id="MobiDB-lite"/>
    </source>
</evidence>
<evidence type="ECO:0000256" key="7">
    <source>
        <dbReference type="SAM" id="Coils"/>
    </source>
</evidence>
<feature type="domain" description="Histidine kinase" evidence="9">
    <location>
        <begin position="183"/>
        <end position="436"/>
    </location>
</feature>
<dbReference type="PROSITE" id="PS50109">
    <property type="entry name" value="HIS_KIN"/>
    <property type="match status" value="1"/>
</dbReference>
<feature type="region of interest" description="Disordered" evidence="8">
    <location>
        <begin position="364"/>
        <end position="397"/>
    </location>
</feature>
<comment type="catalytic activity">
    <reaction evidence="1">
        <text>ATP + protein L-histidine = ADP + protein N-phospho-L-histidine.</text>
        <dbReference type="EC" id="2.7.13.3"/>
    </reaction>
</comment>
<dbReference type="InterPro" id="IPR036890">
    <property type="entry name" value="HATPase_C_sf"/>
</dbReference>
<evidence type="ECO:0000313" key="10">
    <source>
        <dbReference type="EMBL" id="SOD97077.1"/>
    </source>
</evidence>
<dbReference type="CDD" id="cd00082">
    <property type="entry name" value="HisKA"/>
    <property type="match status" value="1"/>
</dbReference>
<dbReference type="PANTHER" id="PTHR43711:SF1">
    <property type="entry name" value="HISTIDINE KINASE 1"/>
    <property type="match status" value="1"/>
</dbReference>
<evidence type="ECO:0000256" key="1">
    <source>
        <dbReference type="ARBA" id="ARBA00000085"/>
    </source>
</evidence>
<evidence type="ECO:0000256" key="2">
    <source>
        <dbReference type="ARBA" id="ARBA00012438"/>
    </source>
</evidence>
<dbReference type="SMART" id="SM00388">
    <property type="entry name" value="HisKA"/>
    <property type="match status" value="1"/>
</dbReference>
<dbReference type="RefSeq" id="WP_097130478.1">
    <property type="nucleotide sequence ID" value="NZ_OCNH01000006.1"/>
</dbReference>
<evidence type="ECO:0000256" key="5">
    <source>
        <dbReference type="ARBA" id="ARBA00022777"/>
    </source>
</evidence>
<dbReference type="OrthoDB" id="9764438at2"/>
<accession>A0A286GNF8</accession>
<evidence type="ECO:0000259" key="9">
    <source>
        <dbReference type="PROSITE" id="PS50109"/>
    </source>
</evidence>
<evidence type="ECO:0000313" key="11">
    <source>
        <dbReference type="Proteomes" id="UP000219452"/>
    </source>
</evidence>
<dbReference type="PRINTS" id="PR00344">
    <property type="entry name" value="BCTRLSENSOR"/>
</dbReference>
<dbReference type="InterPro" id="IPR003661">
    <property type="entry name" value="HisK_dim/P_dom"/>
</dbReference>
<keyword evidence="11" id="KW-1185">Reference proteome</keyword>
<dbReference type="AlphaFoldDB" id="A0A286GNF8"/>
<keyword evidence="7" id="KW-0175">Coiled coil</keyword>
<feature type="coiled-coil region" evidence="7">
    <location>
        <begin position="153"/>
        <end position="183"/>
    </location>
</feature>
<keyword evidence="4" id="KW-0808">Transferase</keyword>
<dbReference type="SUPFAM" id="SSF47384">
    <property type="entry name" value="Homodimeric domain of signal transducing histidine kinase"/>
    <property type="match status" value="1"/>
</dbReference>
<sequence>MAHHSFDYSHTLDEIAAFLFNRRETLLNNWRTACEADPSLKKISALSREEFNNIVPIILDSLEQQLLGKKLEVNPAIAAQSHGLQRWQKSLDLPDLLTELSHLSVIIFDELKLFRQLFPQSEPDAILQVQQKVLVFMHETMLGSITKHDELQRLEAANRAASLEQALQEMEDLSRQRGDFLRTSSHDLRSGLSLSMGAAHFLQMDDLSPEERQQYADMLTRNLTNVQSLLTGLMDLARLEAGHEPVQLQEFDAAHLLTDLVTGVQPIAAERSLILRADGPASMVVKTDRLKLYRIAQNLLTNALKYTPSLPDRPGLISISWSAENDWRWGFSVQDSGPGLPAGLLEVFHKQLKPIVEETSTLAPDAAQPAAALPNDEHRVPDDPLTETPPGALTDKGEGIGLQIVKRLCESIGASLEIESTPGRGTLFRVRMLMQPSS</sequence>
<reference evidence="11" key="1">
    <citation type="submission" date="2017-09" db="EMBL/GenBank/DDBJ databases">
        <authorList>
            <person name="Varghese N."/>
            <person name="Submissions S."/>
        </authorList>
    </citation>
    <scope>NUCLEOTIDE SEQUENCE [LARGE SCALE GENOMIC DNA]</scope>
    <source>
        <strain evidence="11">DSM 29961</strain>
    </source>
</reference>
<dbReference type="EMBL" id="OCNH01000006">
    <property type="protein sequence ID" value="SOD97077.1"/>
    <property type="molecule type" value="Genomic_DNA"/>
</dbReference>
<dbReference type="InterPro" id="IPR036097">
    <property type="entry name" value="HisK_dim/P_sf"/>
</dbReference>
<evidence type="ECO:0000256" key="6">
    <source>
        <dbReference type="ARBA" id="ARBA00023012"/>
    </source>
</evidence>
<keyword evidence="3" id="KW-0597">Phosphoprotein</keyword>
<dbReference type="Proteomes" id="UP000219452">
    <property type="component" value="Unassembled WGS sequence"/>
</dbReference>
<keyword evidence="5 10" id="KW-0418">Kinase</keyword>
<dbReference type="InterPro" id="IPR003594">
    <property type="entry name" value="HATPase_dom"/>
</dbReference>